<dbReference type="AlphaFoldDB" id="A0A9N9DJH4"/>
<evidence type="ECO:0000313" key="3">
    <source>
        <dbReference type="EMBL" id="CAG8637585.1"/>
    </source>
</evidence>
<dbReference type="PANTHER" id="PTHR28291">
    <property type="entry name" value="CTD KINASE SUBUNIT GAMMA"/>
    <property type="match status" value="1"/>
</dbReference>
<organism evidence="3 4">
    <name type="scientific">Funneliformis mosseae</name>
    <name type="common">Endomycorrhizal fungus</name>
    <name type="synonym">Glomus mosseae</name>
    <dbReference type="NCBI Taxonomy" id="27381"/>
    <lineage>
        <taxon>Eukaryota</taxon>
        <taxon>Fungi</taxon>
        <taxon>Fungi incertae sedis</taxon>
        <taxon>Mucoromycota</taxon>
        <taxon>Glomeromycotina</taxon>
        <taxon>Glomeromycetes</taxon>
        <taxon>Glomerales</taxon>
        <taxon>Glomeraceae</taxon>
        <taxon>Funneliformis</taxon>
    </lineage>
</organism>
<evidence type="ECO:0000313" key="4">
    <source>
        <dbReference type="Proteomes" id="UP000789375"/>
    </source>
</evidence>
<feature type="compositionally biased region" description="Polar residues" evidence="1">
    <location>
        <begin position="409"/>
        <end position="421"/>
    </location>
</feature>
<comment type="caution">
    <text evidence="3">The sequence shown here is derived from an EMBL/GenBank/DDBJ whole genome shotgun (WGS) entry which is preliminary data.</text>
</comment>
<dbReference type="Pfam" id="PF12350">
    <property type="entry name" value="CTK3_C"/>
    <property type="match status" value="1"/>
</dbReference>
<feature type="domain" description="CID" evidence="2">
    <location>
        <begin position="10"/>
        <end position="144"/>
    </location>
</feature>
<feature type="region of interest" description="Disordered" evidence="1">
    <location>
        <begin position="342"/>
        <end position="448"/>
    </location>
</feature>
<dbReference type="Pfam" id="PF12243">
    <property type="entry name" value="CTK3"/>
    <property type="match status" value="1"/>
</dbReference>
<dbReference type="InterPro" id="IPR024638">
    <property type="entry name" value="Ctk3_N"/>
</dbReference>
<dbReference type="GO" id="GO:0070692">
    <property type="term" value="C:CTDK-1 complex"/>
    <property type="evidence" value="ECO:0007669"/>
    <property type="project" value="InterPro"/>
</dbReference>
<dbReference type="PANTHER" id="PTHR28291:SF1">
    <property type="entry name" value="CTD KINASE SUBUNIT GAMMA"/>
    <property type="match status" value="1"/>
</dbReference>
<dbReference type="EMBL" id="CAJVPP010003806">
    <property type="protein sequence ID" value="CAG8637585.1"/>
    <property type="molecule type" value="Genomic_DNA"/>
</dbReference>
<name>A0A9N9DJH4_FUNMO</name>
<dbReference type="Gene3D" id="1.25.40.90">
    <property type="match status" value="1"/>
</dbReference>
<dbReference type="PROSITE" id="PS51391">
    <property type="entry name" value="CID"/>
    <property type="match status" value="1"/>
</dbReference>
<dbReference type="GO" id="GO:0032786">
    <property type="term" value="P:positive regulation of DNA-templated transcription, elongation"/>
    <property type="evidence" value="ECO:0007669"/>
    <property type="project" value="InterPro"/>
</dbReference>
<dbReference type="InterPro" id="IPR042326">
    <property type="entry name" value="Ctk3"/>
</dbReference>
<dbReference type="InterPro" id="IPR024637">
    <property type="entry name" value="Ctk3_C"/>
</dbReference>
<reference evidence="3" key="1">
    <citation type="submission" date="2021-06" db="EMBL/GenBank/DDBJ databases">
        <authorList>
            <person name="Kallberg Y."/>
            <person name="Tangrot J."/>
            <person name="Rosling A."/>
        </authorList>
    </citation>
    <scope>NUCLEOTIDE SEQUENCE</scope>
    <source>
        <strain evidence="3">87-6 pot B 2015</strain>
    </source>
</reference>
<proteinExistence type="predicted"/>
<keyword evidence="4" id="KW-1185">Reference proteome</keyword>
<dbReference type="GO" id="GO:0045943">
    <property type="term" value="P:positive regulation of transcription by RNA polymerase I"/>
    <property type="evidence" value="ECO:0007669"/>
    <property type="project" value="TreeGrafter"/>
</dbReference>
<protein>
    <submittedName>
        <fullName evidence="3">11764_t:CDS:1</fullName>
    </submittedName>
</protein>
<dbReference type="Proteomes" id="UP000789375">
    <property type="component" value="Unassembled WGS sequence"/>
</dbReference>
<dbReference type="InterPro" id="IPR008942">
    <property type="entry name" value="ENTH_VHS"/>
</dbReference>
<evidence type="ECO:0000256" key="1">
    <source>
        <dbReference type="SAM" id="MobiDB-lite"/>
    </source>
</evidence>
<sequence length="496" mass="57455">MSVSVPEYIDAFDARLYFVTSLKKLNVSQQSILKCRSFALRYTDWYEDLYRCIIEVMEGGNIWSRMYLLYFLDSLIERSEFVNFKGYTEFILEDLEKIVGLVCEKPEGSVNLVNTLKTLERWQTKNFFNSDVLEKVKVLLLTWKLEPEYPPDLNLTANDIKQRMEDDRERAKLLREDSWWIDKSIEHGEALDLWDKTSDLDDGDYMDIITENIKQDPIYDWKSLYEEVKAWNNELAKFEQVETNCDIETVLRPMKKTTFSKIPRPTQAGWTKYEKRNPINSRIQSKIPRLKETSLGILIQNNPKGEPSDPLKGEQNNVEENLSEFESITTSTSVTATMSNQAPISSNQRKAEPIVVPLPPNTTNNVTTSSCLEISRTKRKHDTDDMFQDISDERPKQKARNQMPVHGELSTTSEIKLSQYSDSKELSDQNSSYVSEENSEEADEETSNNFVGHFPESNLEFLLQAVELVSPMTEVSLSKEDSPSRDELNNDLVYYF</sequence>
<dbReference type="InterPro" id="IPR006569">
    <property type="entry name" value="CID_dom"/>
</dbReference>
<evidence type="ECO:0000259" key="2">
    <source>
        <dbReference type="PROSITE" id="PS51391"/>
    </source>
</evidence>
<accession>A0A9N9DJH4</accession>
<gene>
    <name evidence="3" type="ORF">FMOSSE_LOCUS10816</name>
</gene>
<feature type="compositionally biased region" description="Acidic residues" evidence="1">
    <location>
        <begin position="437"/>
        <end position="446"/>
    </location>
</feature>